<keyword evidence="3" id="KW-1185">Reference proteome</keyword>
<evidence type="ECO:0000313" key="2">
    <source>
        <dbReference type="EMBL" id="KAL3779166.1"/>
    </source>
</evidence>
<evidence type="ECO:0000313" key="3">
    <source>
        <dbReference type="Proteomes" id="UP001530400"/>
    </source>
</evidence>
<dbReference type="InterPro" id="IPR043502">
    <property type="entry name" value="DNA/RNA_pol_sf"/>
</dbReference>
<gene>
    <name evidence="2" type="ORF">ACHAWO_008508</name>
</gene>
<dbReference type="PANTHER" id="PTHR33050">
    <property type="entry name" value="REVERSE TRANSCRIPTASE DOMAIN-CONTAINING PROTEIN"/>
    <property type="match status" value="1"/>
</dbReference>
<dbReference type="Proteomes" id="UP001530400">
    <property type="component" value="Unassembled WGS sequence"/>
</dbReference>
<feature type="region of interest" description="Disordered" evidence="1">
    <location>
        <begin position="18"/>
        <end position="39"/>
    </location>
</feature>
<feature type="compositionally biased region" description="Basic and acidic residues" evidence="1">
    <location>
        <begin position="934"/>
        <end position="949"/>
    </location>
</feature>
<reference evidence="2 3" key="1">
    <citation type="submission" date="2024-10" db="EMBL/GenBank/DDBJ databases">
        <title>Updated reference genomes for cyclostephanoid diatoms.</title>
        <authorList>
            <person name="Roberts W.R."/>
            <person name="Alverson A.J."/>
        </authorList>
    </citation>
    <scope>NUCLEOTIDE SEQUENCE [LARGE SCALE GENOMIC DNA]</scope>
    <source>
        <strain evidence="2 3">AJA010-31</strain>
    </source>
</reference>
<evidence type="ECO:0000256" key="1">
    <source>
        <dbReference type="SAM" id="MobiDB-lite"/>
    </source>
</evidence>
<dbReference type="AlphaFoldDB" id="A0ABD3NW72"/>
<proteinExistence type="predicted"/>
<dbReference type="PANTHER" id="PTHR33050:SF7">
    <property type="entry name" value="RIBONUCLEASE H"/>
    <property type="match status" value="1"/>
</dbReference>
<feature type="non-terminal residue" evidence="2">
    <location>
        <position position="1"/>
    </location>
</feature>
<evidence type="ECO:0008006" key="4">
    <source>
        <dbReference type="Google" id="ProtNLM"/>
    </source>
</evidence>
<feature type="region of interest" description="Disordered" evidence="1">
    <location>
        <begin position="924"/>
        <end position="949"/>
    </location>
</feature>
<dbReference type="Gene3D" id="3.10.10.10">
    <property type="entry name" value="HIV Type 1 Reverse Transcriptase, subunit A, domain 1"/>
    <property type="match status" value="1"/>
</dbReference>
<dbReference type="Gene3D" id="3.30.70.270">
    <property type="match status" value="1"/>
</dbReference>
<dbReference type="InterPro" id="IPR043128">
    <property type="entry name" value="Rev_trsase/Diguanyl_cyclase"/>
</dbReference>
<dbReference type="InterPro" id="IPR052055">
    <property type="entry name" value="Hepadnavirus_pol/RT"/>
</dbReference>
<organism evidence="2 3">
    <name type="scientific">Cyclotella atomus</name>
    <dbReference type="NCBI Taxonomy" id="382360"/>
    <lineage>
        <taxon>Eukaryota</taxon>
        <taxon>Sar</taxon>
        <taxon>Stramenopiles</taxon>
        <taxon>Ochrophyta</taxon>
        <taxon>Bacillariophyta</taxon>
        <taxon>Coscinodiscophyceae</taxon>
        <taxon>Thalassiosirophycidae</taxon>
        <taxon>Stephanodiscales</taxon>
        <taxon>Stephanodiscaceae</taxon>
        <taxon>Cyclotella</taxon>
    </lineage>
</organism>
<dbReference type="EMBL" id="JALLPJ020000951">
    <property type="protein sequence ID" value="KAL3779166.1"/>
    <property type="molecule type" value="Genomic_DNA"/>
</dbReference>
<sequence length="949" mass="107110">DSASISYASQATVKCAIKPSASEEPASTLSPSMNDPPLTASKQTLEQITQTTIGLKAMKADDAEVPVYLRNRRIIGDNPLASRERALNGFRKLGFRWFLRGLRLDCGRRFPLRYQREARDGVPIYFEKPGPSLMQRQPEFSDPAVRKQVKEKVEKVIRRRYLARVSTGLKLKSLIKYFAVPKGLDDVRIVYDGTASGLNDAVWAPSFWLPTIDSLVRALDADSWMSDRDIGDMFLNFQLHKSAWPFAGVDIGLILDEEGKASEDRWYHWCRNAMGFTSSPHNSIKMALVAEEVILGDRLDKNNPFQWSRVELNLPGMLKYNPSKTWMARVRKDGLNACALFTFVDDERITGATRELAWQASSRLAQIQAYLGIRQDAARKVGLCLQQPRSWAGAVVHVRPGEGVFILTSEEKWIKLKDTVEKWIGIVESGCDELNHKELLSDRGFLVYVTRAYPEMIPYVKGFHLTAETWTGNHDEEGWKLPAAKIIDKPAPPEARNEDDATMAYLARKAAADVQRAPLDGVTPLAPRLHADLLALRVDKVKRSTSPISETSKCGSCLLWIRGDTSGKGRGSTFQGYRTVHHLSGQFGPTAEGTFRVGIWSALEEEESSNYREFTNLVEDTELEAESGRLRQAELFLFTDNSTAESAFYKGSSSSKLLHHLVLRLHLIAQKYQLIIHMVHVSGKRMIAQGTDGCSRGVLMEGVMAGQDMLQFVDLDKSAHHRHPPLLDWICSWTMQPDLHPLTPEEWFVKGHGIIGGMKDVRGVWLPDHEPAGKFHLWNPAPATADAMLEELLKARHKRTDTFHVICIPRLMSPRWRRLFHKVSDVHFVVPPPSWCIVLAYYNMFEPLWIGIVLPFVPHRPWQLKRAPLMVELGRQLCEVCKDCDLCARNILRKLLKLPRQVASVSPSVASGMLHMPRTGDVPDVGPHGRGWHRARDSARESEKIERRA</sequence>
<name>A0ABD3NW72_9STRA</name>
<accession>A0ABD3NW72</accession>
<comment type="caution">
    <text evidence="2">The sequence shown here is derived from an EMBL/GenBank/DDBJ whole genome shotgun (WGS) entry which is preliminary data.</text>
</comment>
<protein>
    <recommendedName>
        <fullName evidence="4">Reverse transcriptase domain-containing protein</fullName>
    </recommendedName>
</protein>
<dbReference type="SUPFAM" id="SSF56672">
    <property type="entry name" value="DNA/RNA polymerases"/>
    <property type="match status" value="1"/>
</dbReference>